<organism evidence="2 3">
    <name type="scientific">Funneliformis geosporum</name>
    <dbReference type="NCBI Taxonomy" id="1117311"/>
    <lineage>
        <taxon>Eukaryota</taxon>
        <taxon>Fungi</taxon>
        <taxon>Fungi incertae sedis</taxon>
        <taxon>Mucoromycota</taxon>
        <taxon>Glomeromycotina</taxon>
        <taxon>Glomeromycetes</taxon>
        <taxon>Glomerales</taxon>
        <taxon>Glomeraceae</taxon>
        <taxon>Funneliformis</taxon>
    </lineage>
</organism>
<keyword evidence="3" id="KW-1185">Reference proteome</keyword>
<dbReference type="GO" id="GO:0005524">
    <property type="term" value="F:ATP binding"/>
    <property type="evidence" value="ECO:0007669"/>
    <property type="project" value="InterPro"/>
</dbReference>
<dbReference type="InterPro" id="IPR000719">
    <property type="entry name" value="Prot_kinase_dom"/>
</dbReference>
<sequence>MDLRRYSKNCQKKKKLQSIKQILETLIDELAGPVYNAPDACILNGLCTPIEYFQSSKNNDIYDVLPFVAPEVLKGQSYTFASDIYSFSMIMWEYISEVPPFDNEAYDFQLSLDICKGKRPKDIENIPKFYIDLMKRYHNTNEYLLNNGDLQNYLEKNFKSLTWINKKHLALQIAEGLNYLHNENILHRDLGKREATIKNTPEDYEKLYKQCWDSEPEKRPTIKIILVKIKKFIIENLYQSCLDSNPEKKPTIIEILEVSKTMGLLGLPFEELFQKYFAEIEEISVNDNNISAEVP</sequence>
<protein>
    <submittedName>
        <fullName evidence="2">18301_t:CDS:1</fullName>
    </submittedName>
</protein>
<dbReference type="PROSITE" id="PS50011">
    <property type="entry name" value="PROTEIN_KINASE_DOM"/>
    <property type="match status" value="1"/>
</dbReference>
<feature type="domain" description="Protein kinase" evidence="1">
    <location>
        <begin position="20"/>
        <end position="295"/>
    </location>
</feature>
<dbReference type="PANTHER" id="PTHR44329">
    <property type="entry name" value="SERINE/THREONINE-PROTEIN KINASE TNNI3K-RELATED"/>
    <property type="match status" value="1"/>
</dbReference>
<name>A0A9W4SKH9_9GLOM</name>
<dbReference type="Proteomes" id="UP001153678">
    <property type="component" value="Unassembled WGS sequence"/>
</dbReference>
<evidence type="ECO:0000313" key="3">
    <source>
        <dbReference type="Proteomes" id="UP001153678"/>
    </source>
</evidence>
<dbReference type="AlphaFoldDB" id="A0A9W4SKH9"/>
<comment type="caution">
    <text evidence="2">The sequence shown here is derived from an EMBL/GenBank/DDBJ whole genome shotgun (WGS) entry which is preliminary data.</text>
</comment>
<evidence type="ECO:0000259" key="1">
    <source>
        <dbReference type="PROSITE" id="PS50011"/>
    </source>
</evidence>
<evidence type="ECO:0000313" key="2">
    <source>
        <dbReference type="EMBL" id="CAI2170273.1"/>
    </source>
</evidence>
<dbReference type="GO" id="GO:0004674">
    <property type="term" value="F:protein serine/threonine kinase activity"/>
    <property type="evidence" value="ECO:0007669"/>
    <property type="project" value="TreeGrafter"/>
</dbReference>
<dbReference type="SUPFAM" id="SSF56112">
    <property type="entry name" value="Protein kinase-like (PK-like)"/>
    <property type="match status" value="2"/>
</dbReference>
<gene>
    <name evidence="2" type="ORF">FWILDA_LOCUS4498</name>
</gene>
<dbReference type="Pfam" id="PF07714">
    <property type="entry name" value="PK_Tyr_Ser-Thr"/>
    <property type="match status" value="2"/>
</dbReference>
<dbReference type="Gene3D" id="1.10.510.10">
    <property type="entry name" value="Transferase(Phosphotransferase) domain 1"/>
    <property type="match status" value="3"/>
</dbReference>
<dbReference type="EMBL" id="CAMKVN010000679">
    <property type="protein sequence ID" value="CAI2170273.1"/>
    <property type="molecule type" value="Genomic_DNA"/>
</dbReference>
<dbReference type="InterPro" id="IPR001245">
    <property type="entry name" value="Ser-Thr/Tyr_kinase_cat_dom"/>
</dbReference>
<reference evidence="2" key="1">
    <citation type="submission" date="2022-08" db="EMBL/GenBank/DDBJ databases">
        <authorList>
            <person name="Kallberg Y."/>
            <person name="Tangrot J."/>
            <person name="Rosling A."/>
        </authorList>
    </citation>
    <scope>NUCLEOTIDE SEQUENCE</scope>
    <source>
        <strain evidence="2">Wild A</strain>
    </source>
</reference>
<proteinExistence type="predicted"/>
<dbReference type="InterPro" id="IPR051681">
    <property type="entry name" value="Ser/Thr_Kinases-Pseudokinases"/>
</dbReference>
<dbReference type="InterPro" id="IPR011009">
    <property type="entry name" value="Kinase-like_dom_sf"/>
</dbReference>
<accession>A0A9W4SKH9</accession>